<keyword evidence="9" id="KW-0472">Membrane</keyword>
<evidence type="ECO:0000259" key="10">
    <source>
        <dbReference type="PROSITE" id="PS51085"/>
    </source>
</evidence>
<dbReference type="SUPFAM" id="SSF52343">
    <property type="entry name" value="Ferredoxin reductase-like, C-terminal NADP-linked domain"/>
    <property type="match status" value="1"/>
</dbReference>
<keyword evidence="12" id="KW-0503">Monooxygenase</keyword>
<feature type="transmembrane region" description="Helical" evidence="9">
    <location>
        <begin position="15"/>
        <end position="36"/>
    </location>
</feature>
<evidence type="ECO:0000256" key="3">
    <source>
        <dbReference type="ARBA" id="ARBA00022643"/>
    </source>
</evidence>
<dbReference type="PANTHER" id="PTHR34219">
    <property type="entry name" value="IRON-REGULATED INNER MEMBRANE PROTEIN-RELATED"/>
    <property type="match status" value="1"/>
</dbReference>
<dbReference type="InterPro" id="IPR036010">
    <property type="entry name" value="2Fe-2S_ferredoxin-like_sf"/>
</dbReference>
<dbReference type="SUPFAM" id="SSF54292">
    <property type="entry name" value="2Fe-2S ferredoxin-like"/>
    <property type="match status" value="1"/>
</dbReference>
<evidence type="ECO:0000256" key="1">
    <source>
        <dbReference type="ARBA" id="ARBA00001917"/>
    </source>
</evidence>
<dbReference type="InterPro" id="IPR005625">
    <property type="entry name" value="PepSY-ass_TM"/>
</dbReference>
<dbReference type="GO" id="GO:0051537">
    <property type="term" value="F:2 iron, 2 sulfur cluster binding"/>
    <property type="evidence" value="ECO:0007669"/>
    <property type="project" value="UniProtKB-KW"/>
</dbReference>
<accession>A0ABC8QPY1</accession>
<dbReference type="GO" id="GO:0004497">
    <property type="term" value="F:monooxygenase activity"/>
    <property type="evidence" value="ECO:0007669"/>
    <property type="project" value="UniProtKB-KW"/>
</dbReference>
<dbReference type="EMBL" id="CATZAT010000018">
    <property type="protein sequence ID" value="CAJ0806256.1"/>
    <property type="molecule type" value="Genomic_DNA"/>
</dbReference>
<keyword evidence="5" id="KW-0479">Metal-binding</keyword>
<dbReference type="InterPro" id="IPR006058">
    <property type="entry name" value="2Fe2S_fd_BS"/>
</dbReference>
<keyword evidence="3" id="KW-0288">FMN</keyword>
<dbReference type="Pfam" id="PF22290">
    <property type="entry name" value="DmmA-like_N"/>
    <property type="match status" value="1"/>
</dbReference>
<dbReference type="Gene3D" id="3.10.20.30">
    <property type="match status" value="1"/>
</dbReference>
<dbReference type="InterPro" id="IPR012675">
    <property type="entry name" value="Beta-grasp_dom_sf"/>
</dbReference>
<keyword evidence="7" id="KW-0408">Iron</keyword>
<dbReference type="SUPFAM" id="SSF63380">
    <property type="entry name" value="Riboflavin synthase domain-like"/>
    <property type="match status" value="1"/>
</dbReference>
<keyword evidence="4" id="KW-0001">2Fe-2S</keyword>
<keyword evidence="9" id="KW-1133">Transmembrane helix</keyword>
<evidence type="ECO:0000256" key="4">
    <source>
        <dbReference type="ARBA" id="ARBA00022714"/>
    </source>
</evidence>
<feature type="domain" description="2Fe-2S ferredoxin-type" evidence="10">
    <location>
        <begin position="601"/>
        <end position="686"/>
    </location>
</feature>
<keyword evidence="13" id="KW-1185">Reference proteome</keyword>
<organism evidence="12 13">
    <name type="scientific">Ralstonia holmesii</name>
    <dbReference type="NCBI Taxonomy" id="3058602"/>
    <lineage>
        <taxon>Bacteria</taxon>
        <taxon>Pseudomonadati</taxon>
        <taxon>Pseudomonadota</taxon>
        <taxon>Betaproteobacteria</taxon>
        <taxon>Burkholderiales</taxon>
        <taxon>Burkholderiaceae</taxon>
        <taxon>Ralstonia</taxon>
    </lineage>
</organism>
<dbReference type="CDD" id="cd00207">
    <property type="entry name" value="fer2"/>
    <property type="match status" value="1"/>
</dbReference>
<evidence type="ECO:0000259" key="11">
    <source>
        <dbReference type="PROSITE" id="PS51384"/>
    </source>
</evidence>
<dbReference type="Pfam" id="PF00111">
    <property type="entry name" value="Fer2"/>
    <property type="match status" value="1"/>
</dbReference>
<dbReference type="InterPro" id="IPR054582">
    <property type="entry name" value="DmmA-like_N"/>
</dbReference>
<dbReference type="PANTHER" id="PTHR34219:SF3">
    <property type="entry name" value="BLL7967 PROTEIN"/>
    <property type="match status" value="1"/>
</dbReference>
<feature type="transmembrane region" description="Helical" evidence="9">
    <location>
        <begin position="141"/>
        <end position="163"/>
    </location>
</feature>
<evidence type="ECO:0000256" key="6">
    <source>
        <dbReference type="ARBA" id="ARBA00023002"/>
    </source>
</evidence>
<dbReference type="PROSITE" id="PS51085">
    <property type="entry name" value="2FE2S_FER_2"/>
    <property type="match status" value="1"/>
</dbReference>
<evidence type="ECO:0000313" key="12">
    <source>
        <dbReference type="EMBL" id="CAJ0806256.1"/>
    </source>
</evidence>
<dbReference type="PROSITE" id="PS00197">
    <property type="entry name" value="2FE2S_FER_1"/>
    <property type="match status" value="1"/>
</dbReference>
<dbReference type="RefSeq" id="WP_112187058.1">
    <property type="nucleotide sequence ID" value="NZ_CATZAT010000018.1"/>
</dbReference>
<dbReference type="PROSITE" id="PS51384">
    <property type="entry name" value="FAD_FR"/>
    <property type="match status" value="1"/>
</dbReference>
<dbReference type="CDD" id="cd06185">
    <property type="entry name" value="PDR_like"/>
    <property type="match status" value="1"/>
</dbReference>
<evidence type="ECO:0000313" key="13">
    <source>
        <dbReference type="Proteomes" id="UP001189663"/>
    </source>
</evidence>
<dbReference type="InterPro" id="IPR017927">
    <property type="entry name" value="FAD-bd_FR_type"/>
</dbReference>
<evidence type="ECO:0000256" key="8">
    <source>
        <dbReference type="ARBA" id="ARBA00023014"/>
    </source>
</evidence>
<evidence type="ECO:0000256" key="7">
    <source>
        <dbReference type="ARBA" id="ARBA00023004"/>
    </source>
</evidence>
<dbReference type="EC" id="1.14.13.239" evidence="12"/>
<reference evidence="12 13" key="1">
    <citation type="submission" date="2023-07" db="EMBL/GenBank/DDBJ databases">
        <authorList>
            <person name="Peeters C."/>
        </authorList>
    </citation>
    <scope>NUCLEOTIDE SEQUENCE [LARGE SCALE GENOMIC DNA]</scope>
    <source>
        <strain evidence="12 13">LMG 18096</strain>
    </source>
</reference>
<gene>
    <name evidence="12" type="ORF">LMG18096_04764</name>
</gene>
<sequence>MKPSFRSLLLQVHRYSGLTIGFVILLIAVTGVSIVYRPELEPMLSRDLLTVPTCTDRVPLDTLVANAGTSRPSATLDYIRLIAGRPEAPRMPSAMVRFTDQHFVYLNPCTGAVLGDRARYGGLLGTIEQIHRFRFMKNGSLITGTSALLFCLLLIGGGLVLWWPRTRSGWRHAFTLRSGAGRTVSSFHLHRVAGVCASTILLSMVLSGLPQAFDWYAHGVYAIVGSPAPAKPPRSTVTTSGATRLPLESFWRTAQRLSPQPQDALLHIPQKASAPVDMYLIARDAPHPNARTMLFLDAYTGKVLRFTPYAQSSLGHKLYFWMLSWHTGLVGGVLGKLLLMFGALCVPILAYTGTHNYLRRLRRSASNQGRLLVRVARKTTETEGVCAFELNHPTGRNLPRFSAGAHIDVHLNESLVRQYSLCNNPWERHRYLIAVLRTDPSRGGSMAMHDRIKEGDLLEIGMPVNRFALNESAPRSLLFAGGIGITPILSMAERLAQRGADFEMHYCARSRSRAAFLQRLSQASFAQRVTCYFSDGPVDQRIDIECVLDSQPAGTHLYVCGPSGFIHAVLSAARRRGWPEQRLHCERFASDTDQLAEARAFNVQLASTGEIYRIPQDRTVTALLAEHGVKIPTSCESGICGTCVTRVLAGDVEHRDCVLTDVQRERNEHFTPCCSRAKSDLLILDI</sequence>
<keyword evidence="8" id="KW-0411">Iron-sulfur</keyword>
<dbReference type="GO" id="GO:0046872">
    <property type="term" value="F:metal ion binding"/>
    <property type="evidence" value="ECO:0007669"/>
    <property type="project" value="UniProtKB-KW"/>
</dbReference>
<dbReference type="InterPro" id="IPR017938">
    <property type="entry name" value="Riboflavin_synthase-like_b-brl"/>
</dbReference>
<keyword evidence="2" id="KW-0285">Flavoprotein</keyword>
<proteinExistence type="predicted"/>
<comment type="cofactor">
    <cofactor evidence="1">
        <name>FMN</name>
        <dbReference type="ChEBI" id="CHEBI:58210"/>
    </cofactor>
</comment>
<keyword evidence="6 12" id="KW-0560">Oxidoreductase</keyword>
<dbReference type="Pfam" id="PF03929">
    <property type="entry name" value="PepSY_TM"/>
    <property type="match status" value="1"/>
</dbReference>
<dbReference type="Gene3D" id="3.40.50.80">
    <property type="entry name" value="Nucleotide-binding domain of ferredoxin-NADP reductase (FNR) module"/>
    <property type="match status" value="1"/>
</dbReference>
<evidence type="ECO:0000256" key="2">
    <source>
        <dbReference type="ARBA" id="ARBA00022630"/>
    </source>
</evidence>
<keyword evidence="9" id="KW-0812">Transmembrane</keyword>
<evidence type="ECO:0000256" key="9">
    <source>
        <dbReference type="SAM" id="Phobius"/>
    </source>
</evidence>
<name>A0ABC8QPY1_9RALS</name>
<feature type="transmembrane region" description="Helical" evidence="9">
    <location>
        <begin position="329"/>
        <end position="353"/>
    </location>
</feature>
<feature type="domain" description="FAD-binding FR-type" evidence="11">
    <location>
        <begin position="368"/>
        <end position="470"/>
    </location>
</feature>
<comment type="caution">
    <text evidence="12">The sequence shown here is derived from an EMBL/GenBank/DDBJ whole genome shotgun (WGS) entry which is preliminary data.</text>
</comment>
<dbReference type="PRINTS" id="PR00409">
    <property type="entry name" value="PHDIOXRDTASE"/>
</dbReference>
<dbReference type="InterPro" id="IPR039261">
    <property type="entry name" value="FNR_nucleotide-bd"/>
</dbReference>
<protein>
    <submittedName>
        <fullName evidence="12">Carnitine monooxygenase reductase subunit</fullName>
        <ecNumber evidence="12">1.14.13.239</ecNumber>
    </submittedName>
</protein>
<dbReference type="InterPro" id="IPR001041">
    <property type="entry name" value="2Fe-2S_ferredoxin-type"/>
</dbReference>
<dbReference type="AlphaFoldDB" id="A0ABC8QPY1"/>
<dbReference type="Proteomes" id="UP001189663">
    <property type="component" value="Unassembled WGS sequence"/>
</dbReference>
<dbReference type="Gene3D" id="2.40.30.10">
    <property type="entry name" value="Translation factors"/>
    <property type="match status" value="1"/>
</dbReference>
<evidence type="ECO:0000256" key="5">
    <source>
        <dbReference type="ARBA" id="ARBA00022723"/>
    </source>
</evidence>